<evidence type="ECO:0000259" key="2">
    <source>
        <dbReference type="SMART" id="SM00893"/>
    </source>
</evidence>
<organism evidence="3 4">
    <name type="scientific">Nitrolancea hollandica Lb</name>
    <dbReference type="NCBI Taxonomy" id="1129897"/>
    <lineage>
        <taxon>Bacteria</taxon>
        <taxon>Pseudomonadati</taxon>
        <taxon>Thermomicrobiota</taxon>
        <taxon>Thermomicrobia</taxon>
        <taxon>Sphaerobacterales</taxon>
        <taxon>Sphaerobacterineae</taxon>
        <taxon>Sphaerobacteraceae</taxon>
        <taxon>Nitrolancea</taxon>
    </lineage>
</organism>
<dbReference type="InterPro" id="IPR033948">
    <property type="entry name" value="ETF_beta_N"/>
</dbReference>
<protein>
    <submittedName>
        <fullName evidence="3">Electron transfer flavoprotein, beta subunit</fullName>
    </submittedName>
</protein>
<dbReference type="InterPro" id="IPR014730">
    <property type="entry name" value="ETF_a/b_N"/>
</dbReference>
<dbReference type="Proteomes" id="UP000004221">
    <property type="component" value="Unassembled WGS sequence"/>
</dbReference>
<dbReference type="PIRSF" id="PIRSF000090">
    <property type="entry name" value="Beta-ETF"/>
    <property type="match status" value="1"/>
</dbReference>
<name>I4EIT0_9BACT</name>
<keyword evidence="4" id="KW-1185">Reference proteome</keyword>
<evidence type="ECO:0000313" key="4">
    <source>
        <dbReference type="Proteomes" id="UP000004221"/>
    </source>
</evidence>
<dbReference type="InterPro" id="IPR012255">
    <property type="entry name" value="ETF_b"/>
</dbReference>
<dbReference type="SUPFAM" id="SSF52402">
    <property type="entry name" value="Adenine nucleotide alpha hydrolases-like"/>
    <property type="match status" value="1"/>
</dbReference>
<sequence>MLHIVVLVKQVPNPNGIRFDPRPEPVINEYDLQAVEAAIRIKERTGIAEVVVASIGPAKEALARCLAMGADRAIVIESPPPGTDSLAIATMLAAVLRQERFDLVLTGQEASDSGTGNVGPQLAGMLDLPVVSNVVEFDVDDDAPLVLRRLTEDGRQDVLVNLPAVLCILACPGEPRFPTLKGLLTARHKPLEHRTLADLGITAGDIEPVVTWEPPFASEERSAGIILTGTDPDDAARLLVAFLQERKLI</sequence>
<dbReference type="SMART" id="SM00893">
    <property type="entry name" value="ETF"/>
    <property type="match status" value="1"/>
</dbReference>
<keyword evidence="1" id="KW-0249">Electron transport</keyword>
<dbReference type="GO" id="GO:0009055">
    <property type="term" value="F:electron transfer activity"/>
    <property type="evidence" value="ECO:0007669"/>
    <property type="project" value="InterPro"/>
</dbReference>
<dbReference type="Gene3D" id="3.40.50.620">
    <property type="entry name" value="HUPs"/>
    <property type="match status" value="1"/>
</dbReference>
<dbReference type="Pfam" id="PF01012">
    <property type="entry name" value="ETF"/>
    <property type="match status" value="1"/>
</dbReference>
<dbReference type="PANTHER" id="PTHR21294">
    <property type="entry name" value="ELECTRON TRANSFER FLAVOPROTEIN BETA-SUBUNIT"/>
    <property type="match status" value="1"/>
</dbReference>
<gene>
    <name evidence="3" type="primary">etfB</name>
    <name evidence="3" type="ORF">NITHO_3620002</name>
</gene>
<dbReference type="OrthoDB" id="9804960at2"/>
<comment type="caution">
    <text evidence="3">The sequence shown here is derived from an EMBL/GenBank/DDBJ whole genome shotgun (WGS) entry which is preliminary data.</text>
</comment>
<feature type="domain" description="Electron transfer flavoprotein alpha/beta-subunit N-terminal" evidence="2">
    <location>
        <begin position="16"/>
        <end position="203"/>
    </location>
</feature>
<accession>I4EIT0</accession>
<evidence type="ECO:0000256" key="1">
    <source>
        <dbReference type="ARBA" id="ARBA00022982"/>
    </source>
</evidence>
<keyword evidence="1" id="KW-0813">Transport</keyword>
<reference evidence="3 4" key="1">
    <citation type="journal article" date="2012" name="ISME J.">
        <title>Nitrification expanded: discovery, physiology and genomics of a nitrite-oxidizing bacterium from the phylum Chloroflexi.</title>
        <authorList>
            <person name="Sorokin D.Y."/>
            <person name="Lucker S."/>
            <person name="Vejmelkova D."/>
            <person name="Kostrikina N.A."/>
            <person name="Kleerebezem R."/>
            <person name="Rijpstra W.I."/>
            <person name="Damste J.S."/>
            <person name="Le Paslier D."/>
            <person name="Muyzer G."/>
            <person name="Wagner M."/>
            <person name="van Loosdrecht M.C."/>
            <person name="Daims H."/>
        </authorList>
    </citation>
    <scope>NUCLEOTIDE SEQUENCE [LARGE SCALE GENOMIC DNA]</scope>
    <source>
        <strain evidence="4">none</strain>
    </source>
</reference>
<dbReference type="RefSeq" id="WP_008478851.1">
    <property type="nucleotide sequence ID" value="NZ_CAGS01000293.1"/>
</dbReference>
<dbReference type="InterPro" id="IPR014729">
    <property type="entry name" value="Rossmann-like_a/b/a_fold"/>
</dbReference>
<evidence type="ECO:0000313" key="3">
    <source>
        <dbReference type="EMBL" id="CCF84592.1"/>
    </source>
</evidence>
<dbReference type="PANTHER" id="PTHR21294:SF17">
    <property type="entry name" value="PROTEIN FIXA"/>
    <property type="match status" value="1"/>
</dbReference>
<dbReference type="AlphaFoldDB" id="I4EIT0"/>
<proteinExistence type="predicted"/>
<dbReference type="CDD" id="cd01714">
    <property type="entry name" value="ETF_beta"/>
    <property type="match status" value="1"/>
</dbReference>
<dbReference type="EMBL" id="CAGS01000293">
    <property type="protein sequence ID" value="CCF84592.1"/>
    <property type="molecule type" value="Genomic_DNA"/>
</dbReference>